<evidence type="ECO:0000256" key="4">
    <source>
        <dbReference type="ARBA" id="ARBA00022833"/>
    </source>
</evidence>
<evidence type="ECO:0000313" key="6">
    <source>
        <dbReference type="EMBL" id="TDK33066.1"/>
    </source>
</evidence>
<comment type="similarity">
    <text evidence="1">Belongs to the metallo-beta-lactamase superfamily.</text>
</comment>
<comment type="caution">
    <text evidence="6">The sequence shown here is derived from an EMBL/GenBank/DDBJ whole genome shotgun (WGS) entry which is preliminary data.</text>
</comment>
<dbReference type="SMART" id="SM00849">
    <property type="entry name" value="Lactamase_B"/>
    <property type="match status" value="1"/>
</dbReference>
<dbReference type="OrthoDB" id="5443440at2"/>
<gene>
    <name evidence="6" type="ORF">E2F49_03180</name>
</gene>
<evidence type="ECO:0000256" key="3">
    <source>
        <dbReference type="ARBA" id="ARBA00022801"/>
    </source>
</evidence>
<dbReference type="GO" id="GO:0016787">
    <property type="term" value="F:hydrolase activity"/>
    <property type="evidence" value="ECO:0007669"/>
    <property type="project" value="UniProtKB-KW"/>
</dbReference>
<dbReference type="EMBL" id="SMTG01000002">
    <property type="protein sequence ID" value="TDK33066.1"/>
    <property type="molecule type" value="Genomic_DNA"/>
</dbReference>
<dbReference type="InterPro" id="IPR051013">
    <property type="entry name" value="MBL_superfamily_lactonases"/>
</dbReference>
<dbReference type="Proteomes" id="UP000295543">
    <property type="component" value="Unassembled WGS sequence"/>
</dbReference>
<dbReference type="AlphaFoldDB" id="A0A4R5UD74"/>
<proteinExistence type="inferred from homology"/>
<feature type="domain" description="Metallo-beta-lactamase" evidence="5">
    <location>
        <begin position="32"/>
        <end position="263"/>
    </location>
</feature>
<dbReference type="Gene3D" id="3.60.15.10">
    <property type="entry name" value="Ribonuclease Z/Hydroxyacylglutathione hydrolase-like"/>
    <property type="match status" value="1"/>
</dbReference>
<keyword evidence="7" id="KW-1185">Reference proteome</keyword>
<keyword evidence="3 6" id="KW-0378">Hydrolase</keyword>
<reference evidence="6 7" key="1">
    <citation type="submission" date="2019-03" db="EMBL/GenBank/DDBJ databases">
        <title>Luteimonas zhaokaii sp.nov., isolated from the rectal contents of Plateau pika in Yushu, Qinghai Province, China.</title>
        <authorList>
            <person name="Zhang G."/>
        </authorList>
    </citation>
    <scope>NUCLEOTIDE SEQUENCE [LARGE SCALE GENOMIC DNA]</scope>
    <source>
        <strain evidence="6 7">THG-MD21</strain>
    </source>
</reference>
<dbReference type="PANTHER" id="PTHR42978">
    <property type="entry name" value="QUORUM-QUENCHING LACTONASE YTNP-RELATED-RELATED"/>
    <property type="match status" value="1"/>
</dbReference>
<evidence type="ECO:0000256" key="1">
    <source>
        <dbReference type="ARBA" id="ARBA00007749"/>
    </source>
</evidence>
<keyword evidence="2" id="KW-0479">Metal-binding</keyword>
<dbReference type="SUPFAM" id="SSF56281">
    <property type="entry name" value="Metallo-hydrolase/oxidoreductase"/>
    <property type="match status" value="1"/>
</dbReference>
<accession>A0A4R5UD74</accession>
<dbReference type="PANTHER" id="PTHR42978:SF3">
    <property type="entry name" value="BLR3078 PROTEIN"/>
    <property type="match status" value="1"/>
</dbReference>
<keyword evidence="4" id="KW-0862">Zinc</keyword>
<dbReference type="GO" id="GO:0046872">
    <property type="term" value="F:metal ion binding"/>
    <property type="evidence" value="ECO:0007669"/>
    <property type="project" value="UniProtKB-KW"/>
</dbReference>
<evidence type="ECO:0000259" key="5">
    <source>
        <dbReference type="SMART" id="SM00849"/>
    </source>
</evidence>
<sequence length="289" mass="32868">MRIHHLNCISTCPLGGRLMDGRTPDLARGHLTCHCLLVETADCLVLVDTGLGLRDVAHPRTRLSAFFLALVRPEFRAEMTAARQVQRLGFRPSDVRHILLSHLDFDHAGGLDDFPQATVHMLAREREHAQLQRSWLDRQRFRPQQWSSRDRWRTYAAGHGERWMGFDAVRDLAGLPPELLLVPLPGHTHGHAGIAIDTGSRWQLLAADAYFHAREMDVRPHCPPGLRAYQWMMELDRDARLRNQQRLRALRHSGADVDIFCSHDVEEFERRSGRPARLPAGALAAGARH</sequence>
<dbReference type="CDD" id="cd07742">
    <property type="entry name" value="metallo-hydrolase-like_MBL-fold"/>
    <property type="match status" value="1"/>
</dbReference>
<protein>
    <submittedName>
        <fullName evidence="6">MBL fold metallo-hydrolase</fullName>
    </submittedName>
</protein>
<evidence type="ECO:0000313" key="7">
    <source>
        <dbReference type="Proteomes" id="UP000295543"/>
    </source>
</evidence>
<dbReference type="InterPro" id="IPR036866">
    <property type="entry name" value="RibonucZ/Hydroxyglut_hydro"/>
</dbReference>
<dbReference type="InterPro" id="IPR001279">
    <property type="entry name" value="Metallo-B-lactamas"/>
</dbReference>
<organism evidence="6 7">
    <name type="scientific">Luteimonas terrae</name>
    <dbReference type="NCBI Taxonomy" id="1530191"/>
    <lineage>
        <taxon>Bacteria</taxon>
        <taxon>Pseudomonadati</taxon>
        <taxon>Pseudomonadota</taxon>
        <taxon>Gammaproteobacteria</taxon>
        <taxon>Lysobacterales</taxon>
        <taxon>Lysobacteraceae</taxon>
        <taxon>Luteimonas</taxon>
    </lineage>
</organism>
<name>A0A4R5UD74_9GAMM</name>
<dbReference type="Pfam" id="PF00753">
    <property type="entry name" value="Lactamase_B"/>
    <property type="match status" value="1"/>
</dbReference>
<evidence type="ECO:0000256" key="2">
    <source>
        <dbReference type="ARBA" id="ARBA00022723"/>
    </source>
</evidence>
<dbReference type="RefSeq" id="WP_133392575.1">
    <property type="nucleotide sequence ID" value="NZ_SMTG01000002.1"/>
</dbReference>